<comment type="caution">
    <text evidence="1">The sequence shown here is derived from an EMBL/GenBank/DDBJ whole genome shotgun (WGS) entry which is preliminary data.</text>
</comment>
<dbReference type="Proteomes" id="UP000318834">
    <property type="component" value="Unassembled WGS sequence"/>
</dbReference>
<dbReference type="AlphaFoldDB" id="A0A537IY78"/>
<evidence type="ECO:0000313" key="2">
    <source>
        <dbReference type="Proteomes" id="UP000318834"/>
    </source>
</evidence>
<organism evidence="1 2">
    <name type="scientific">Candidatus Segetimicrobium genomatis</name>
    <dbReference type="NCBI Taxonomy" id="2569760"/>
    <lineage>
        <taxon>Bacteria</taxon>
        <taxon>Bacillati</taxon>
        <taxon>Candidatus Sysuimicrobiota</taxon>
        <taxon>Candidatus Sysuimicrobiia</taxon>
        <taxon>Candidatus Sysuimicrobiales</taxon>
        <taxon>Candidatus Segetimicrobiaceae</taxon>
        <taxon>Candidatus Segetimicrobium</taxon>
    </lineage>
</organism>
<evidence type="ECO:0000313" key="1">
    <source>
        <dbReference type="EMBL" id="TMI76217.1"/>
    </source>
</evidence>
<proteinExistence type="predicted"/>
<name>A0A537IY78_9BACT</name>
<protein>
    <submittedName>
        <fullName evidence="1">Uncharacterized protein</fullName>
    </submittedName>
</protein>
<reference evidence="1 2" key="1">
    <citation type="journal article" date="2019" name="Nat. Microbiol.">
        <title>Mediterranean grassland soil C-N compound turnover is dependent on rainfall and depth, and is mediated by genomically divergent microorganisms.</title>
        <authorList>
            <person name="Diamond S."/>
            <person name="Andeer P.F."/>
            <person name="Li Z."/>
            <person name="Crits-Christoph A."/>
            <person name="Burstein D."/>
            <person name="Anantharaman K."/>
            <person name="Lane K.R."/>
            <person name="Thomas B.C."/>
            <person name="Pan C."/>
            <person name="Northen T.R."/>
            <person name="Banfield J.F."/>
        </authorList>
    </citation>
    <scope>NUCLEOTIDE SEQUENCE [LARGE SCALE GENOMIC DNA]</scope>
    <source>
        <strain evidence="1">NP_8</strain>
    </source>
</reference>
<gene>
    <name evidence="1" type="ORF">E6H05_04380</name>
</gene>
<dbReference type="EMBL" id="VBAP01000027">
    <property type="protein sequence ID" value="TMI76217.1"/>
    <property type="molecule type" value="Genomic_DNA"/>
</dbReference>
<accession>A0A537IY78</accession>
<sequence length="84" mass="9374">MMMRTERRMPPGARRRGFVVPVPHTRSGQKHVQTYIQTLRPMVADIAATLLVDRAVLTELGDPDEIGAAYLGAFLDDLERRLAG</sequence>